<proteinExistence type="predicted"/>
<keyword evidence="1" id="KW-0479">Metal-binding</keyword>
<dbReference type="SUPFAM" id="SSF57903">
    <property type="entry name" value="FYVE/PHD zinc finger"/>
    <property type="match status" value="1"/>
</dbReference>
<dbReference type="Pfam" id="PF02891">
    <property type="entry name" value="zf-MIZ"/>
    <property type="match status" value="1"/>
</dbReference>
<dbReference type="EMBL" id="MPUH01001457">
    <property type="protein sequence ID" value="OMJ67665.1"/>
    <property type="molecule type" value="Genomic_DNA"/>
</dbReference>
<keyword evidence="2 4" id="KW-0863">Zinc-finger</keyword>
<comment type="caution">
    <text evidence="6">The sequence shown here is derived from an EMBL/GenBank/DDBJ whole genome shotgun (WGS) entry which is preliminary data.</text>
</comment>
<dbReference type="AlphaFoldDB" id="A0A1R2AT75"/>
<evidence type="ECO:0000256" key="4">
    <source>
        <dbReference type="PROSITE-ProRule" id="PRU00452"/>
    </source>
</evidence>
<dbReference type="InterPro" id="IPR004181">
    <property type="entry name" value="Znf_MIZ"/>
</dbReference>
<dbReference type="OrthoDB" id="28127at2759"/>
<dbReference type="GO" id="GO:0008270">
    <property type="term" value="F:zinc ion binding"/>
    <property type="evidence" value="ECO:0007669"/>
    <property type="project" value="UniProtKB-KW"/>
</dbReference>
<gene>
    <name evidence="6" type="ORF">SteCoe_35108</name>
</gene>
<evidence type="ECO:0000259" key="5">
    <source>
        <dbReference type="PROSITE" id="PS51044"/>
    </source>
</evidence>
<dbReference type="GO" id="GO:0016925">
    <property type="term" value="P:protein sumoylation"/>
    <property type="evidence" value="ECO:0007669"/>
    <property type="project" value="TreeGrafter"/>
</dbReference>
<dbReference type="InterPro" id="IPR019786">
    <property type="entry name" value="Zinc_finger_PHD-type_CS"/>
</dbReference>
<reference evidence="6 7" key="1">
    <citation type="submission" date="2016-11" db="EMBL/GenBank/DDBJ databases">
        <title>The macronuclear genome of Stentor coeruleus: a giant cell with tiny introns.</title>
        <authorList>
            <person name="Slabodnick M."/>
            <person name="Ruby J.G."/>
            <person name="Reiff S.B."/>
            <person name="Swart E.C."/>
            <person name="Gosai S."/>
            <person name="Prabakaran S."/>
            <person name="Witkowska E."/>
            <person name="Larue G.E."/>
            <person name="Fisher S."/>
            <person name="Freeman R.M."/>
            <person name="Gunawardena J."/>
            <person name="Chu W."/>
            <person name="Stover N.A."/>
            <person name="Gregory B.D."/>
            <person name="Nowacki M."/>
            <person name="Derisi J."/>
            <person name="Roy S.W."/>
            <person name="Marshall W.F."/>
            <person name="Sood P."/>
        </authorList>
    </citation>
    <scope>NUCLEOTIDE SEQUENCE [LARGE SCALE GENOMIC DNA]</scope>
    <source>
        <strain evidence="6">WM001</strain>
    </source>
</reference>
<organism evidence="6 7">
    <name type="scientific">Stentor coeruleus</name>
    <dbReference type="NCBI Taxonomy" id="5963"/>
    <lineage>
        <taxon>Eukaryota</taxon>
        <taxon>Sar</taxon>
        <taxon>Alveolata</taxon>
        <taxon>Ciliophora</taxon>
        <taxon>Postciliodesmatophora</taxon>
        <taxon>Heterotrichea</taxon>
        <taxon>Heterotrichida</taxon>
        <taxon>Stentoridae</taxon>
        <taxon>Stentor</taxon>
    </lineage>
</organism>
<keyword evidence="3" id="KW-0862">Zinc</keyword>
<evidence type="ECO:0000256" key="1">
    <source>
        <dbReference type="ARBA" id="ARBA00022723"/>
    </source>
</evidence>
<dbReference type="Gene3D" id="3.30.40.10">
    <property type="entry name" value="Zinc/RING finger domain, C3HC4 (zinc finger)"/>
    <property type="match status" value="1"/>
</dbReference>
<dbReference type="CDD" id="cd16650">
    <property type="entry name" value="SP-RING_PIAS-like"/>
    <property type="match status" value="1"/>
</dbReference>
<dbReference type="Proteomes" id="UP000187209">
    <property type="component" value="Unassembled WGS sequence"/>
</dbReference>
<evidence type="ECO:0000313" key="7">
    <source>
        <dbReference type="Proteomes" id="UP000187209"/>
    </source>
</evidence>
<dbReference type="PROSITE" id="PS01359">
    <property type="entry name" value="ZF_PHD_1"/>
    <property type="match status" value="1"/>
</dbReference>
<dbReference type="InterPro" id="IPR011011">
    <property type="entry name" value="Znf_FYVE_PHD"/>
</dbReference>
<dbReference type="GO" id="GO:0000785">
    <property type="term" value="C:chromatin"/>
    <property type="evidence" value="ECO:0007669"/>
    <property type="project" value="TreeGrafter"/>
</dbReference>
<sequence>MEAFSDQTTQILNNYHLDSLRQIMKRLNDPATKKPEMIQSIINYLSNPENLPSFSIILPPELIRNLSSVLPDRNLKCICNKFIGGDLISCNTCHKKQHISCIGNLSVLLYYECIICMMRKINPADEVKEFLIEPYLIAQESVIKKFNYSKVLKNEIFSNQSGIEIQLRCVKLQMPGYSISWPKQASLIVNKKLMKEFKESPNQKRKDSALDLTIAFSLGTNEISLVKKNDGDSYALAVVKVKKLPIDKIFRKMSASWVLKNKCVEFIKAKFTDDNEIEQSSVKLNMKCPYTLKTIKTPVRGKECSHLSCFDLQTFIDIQRYESYTWKCPICKGFAYEVYVDKFIEEVLLKCSNTDRLEAIQLKSNCEYTEIISEEEDLSLKRKNPEAGYYSDTDQNISETMADTQIPGNIIIQIDD</sequence>
<dbReference type="PROSITE" id="PS51044">
    <property type="entry name" value="ZF_SP_RING"/>
    <property type="match status" value="1"/>
</dbReference>
<name>A0A1R2AT75_9CILI</name>
<dbReference type="PANTHER" id="PTHR10782:SF4">
    <property type="entry name" value="TONALLI, ISOFORM E"/>
    <property type="match status" value="1"/>
</dbReference>
<dbReference type="InterPro" id="IPR013083">
    <property type="entry name" value="Znf_RING/FYVE/PHD"/>
</dbReference>
<keyword evidence="7" id="KW-1185">Reference proteome</keyword>
<evidence type="ECO:0000256" key="3">
    <source>
        <dbReference type="ARBA" id="ARBA00022833"/>
    </source>
</evidence>
<protein>
    <recommendedName>
        <fullName evidence="5">SP-RING-type domain-containing protein</fullName>
    </recommendedName>
</protein>
<dbReference type="GO" id="GO:0061665">
    <property type="term" value="F:SUMO ligase activity"/>
    <property type="evidence" value="ECO:0007669"/>
    <property type="project" value="TreeGrafter"/>
</dbReference>
<accession>A0A1R2AT75</accession>
<feature type="domain" description="SP-RING-type" evidence="5">
    <location>
        <begin position="273"/>
        <end position="357"/>
    </location>
</feature>
<evidence type="ECO:0000256" key="2">
    <source>
        <dbReference type="ARBA" id="ARBA00022771"/>
    </source>
</evidence>
<evidence type="ECO:0000313" key="6">
    <source>
        <dbReference type="EMBL" id="OMJ67665.1"/>
    </source>
</evidence>
<dbReference type="PANTHER" id="PTHR10782">
    <property type="entry name" value="ZINC FINGER MIZ DOMAIN-CONTAINING PROTEIN"/>
    <property type="match status" value="1"/>
</dbReference>